<dbReference type="Gene3D" id="3.40.50.2300">
    <property type="match status" value="2"/>
</dbReference>
<evidence type="ECO:0000313" key="1">
    <source>
        <dbReference type="EMBL" id="ALP43595.1"/>
    </source>
</evidence>
<dbReference type="PANTHER" id="PTHR35271">
    <property type="entry name" value="ABC TRANSPORTER, SUBSTRATE-BINDING LIPOPROTEIN-RELATED"/>
    <property type="match status" value="1"/>
</dbReference>
<dbReference type="AlphaFoldDB" id="A0A0S2SPG0"/>
<reference evidence="2" key="1">
    <citation type="submission" date="2015-10" db="EMBL/GenBank/DDBJ databases">
        <title>Complete Genome Sequence of Aeromonas schubertii strain WL1483.</title>
        <authorList>
            <person name="Liu L."/>
        </authorList>
    </citation>
    <scope>NUCLEOTIDE SEQUENCE [LARGE SCALE GENOMIC DNA]</scope>
    <source>
        <strain evidence="2">WL1483</strain>
    </source>
</reference>
<dbReference type="RefSeq" id="WP_060587709.1">
    <property type="nucleotide sequence ID" value="NZ_CP013067.1"/>
</dbReference>
<evidence type="ECO:0000313" key="2">
    <source>
        <dbReference type="Proteomes" id="UP000058114"/>
    </source>
</evidence>
<protein>
    <recommendedName>
        <fullName evidence="3">ABC transporter substrate-binding protein</fullName>
    </recommendedName>
</protein>
<evidence type="ECO:0008006" key="3">
    <source>
        <dbReference type="Google" id="ProtNLM"/>
    </source>
</evidence>
<name>A0A0S2SPG0_9GAMM</name>
<gene>
    <name evidence="1" type="ORF">WL1483_4176</name>
</gene>
<dbReference type="PATRIC" id="fig|652.5.peg.3994"/>
<proteinExistence type="predicted"/>
<sequence length="296" mass="32677">MRVGVVVLLLLLTLPAQALTIAMVLWRGETQAEEGFRDELARLGYRARFVTFNANLDRNQLATLLRQQLLPNIEQYDYVYTFGTTATLMAKSLMGGRKPLIFNVVSDPFGAGILSDEPGANRQVAGVSNLVPMGLQLENGRRHLPAGRRLLLPFNPREQNTLLLAEMVIHEARRFNWPVETWRIVPVAKRLDSELARLVHDAGDAIIYLGADSYLLSVAPRLLASLNRAGIPTLCGAELFMSYGCSVGTISSYESLGRMAARIIDQHSRGTPLEAIPLQLDPAPRLILGGREKPEP</sequence>
<organism evidence="1 2">
    <name type="scientific">Aeromonas schubertii</name>
    <dbReference type="NCBI Taxonomy" id="652"/>
    <lineage>
        <taxon>Bacteria</taxon>
        <taxon>Pseudomonadati</taxon>
        <taxon>Pseudomonadota</taxon>
        <taxon>Gammaproteobacteria</taxon>
        <taxon>Aeromonadales</taxon>
        <taxon>Aeromonadaceae</taxon>
        <taxon>Aeromonas</taxon>
    </lineage>
</organism>
<dbReference type="InterPro" id="IPR007487">
    <property type="entry name" value="ABC_transpt-TYRBP-like"/>
</dbReference>
<dbReference type="Pfam" id="PF04392">
    <property type="entry name" value="ABC_sub_bind"/>
    <property type="match status" value="1"/>
</dbReference>
<dbReference type="Proteomes" id="UP000058114">
    <property type="component" value="Chromosome"/>
</dbReference>
<dbReference type="EMBL" id="CP013067">
    <property type="protein sequence ID" value="ALP43595.1"/>
    <property type="molecule type" value="Genomic_DNA"/>
</dbReference>
<dbReference type="KEGG" id="asr:WL1483_4176"/>
<accession>A0A0S2SPG0</accession>
<dbReference type="PANTHER" id="PTHR35271:SF1">
    <property type="entry name" value="ABC TRANSPORTER, SUBSTRATE-BINDING LIPOPROTEIN"/>
    <property type="match status" value="1"/>
</dbReference>
<reference evidence="1 2" key="2">
    <citation type="journal article" date="2016" name="Genome Announc.">
        <title>Complete Genome Sequence of the Highly Virulent Aeromonas schubertii Strain WL1483, Isolated from Diseased Snakehead Fish (Channa argus) in China.</title>
        <authorList>
            <person name="Liu L."/>
            <person name="Li N."/>
            <person name="Zhang D."/>
            <person name="Fu X."/>
            <person name="Shi C."/>
            <person name="Lin Q."/>
            <person name="Hao G."/>
        </authorList>
    </citation>
    <scope>NUCLEOTIDE SEQUENCE [LARGE SCALE GENOMIC DNA]</scope>
    <source>
        <strain evidence="1 2">WL1483</strain>
    </source>
</reference>